<keyword evidence="1" id="KW-0732">Signal</keyword>
<feature type="domain" description="Cyclic nucleotide-binding" evidence="2">
    <location>
        <begin position="135"/>
        <end position="185"/>
    </location>
</feature>
<feature type="domain" description="Cyclic nucleotide-binding" evidence="2">
    <location>
        <begin position="70"/>
        <end position="117"/>
    </location>
</feature>
<dbReference type="InterPro" id="IPR000595">
    <property type="entry name" value="cNMP-bd_dom"/>
</dbReference>
<dbReference type="OrthoDB" id="2021138at2759"/>
<name>A0A183SKU8_SCHSO</name>
<evidence type="ECO:0000313" key="5">
    <source>
        <dbReference type="WBParaSite" id="SSLN_0000500101-mRNA-1"/>
    </source>
</evidence>
<dbReference type="EMBL" id="UYSU01033020">
    <property type="protein sequence ID" value="VDL91231.1"/>
    <property type="molecule type" value="Genomic_DNA"/>
</dbReference>
<dbReference type="InterPro" id="IPR014710">
    <property type="entry name" value="RmlC-like_jellyroll"/>
</dbReference>
<dbReference type="AlphaFoldDB" id="A0A183SKU8"/>
<organism evidence="5">
    <name type="scientific">Schistocephalus solidus</name>
    <name type="common">Tapeworm</name>
    <dbReference type="NCBI Taxonomy" id="70667"/>
    <lineage>
        <taxon>Eukaryota</taxon>
        <taxon>Metazoa</taxon>
        <taxon>Spiralia</taxon>
        <taxon>Lophotrochozoa</taxon>
        <taxon>Platyhelminthes</taxon>
        <taxon>Cestoda</taxon>
        <taxon>Eucestoda</taxon>
        <taxon>Diphyllobothriidea</taxon>
        <taxon>Diphyllobothriidae</taxon>
        <taxon>Schistocephalus</taxon>
    </lineage>
</organism>
<gene>
    <name evidence="3" type="ORF">SSLN_LOCUS4846</name>
</gene>
<evidence type="ECO:0000313" key="3">
    <source>
        <dbReference type="EMBL" id="VDL91231.1"/>
    </source>
</evidence>
<keyword evidence="4" id="KW-1185">Reference proteome</keyword>
<dbReference type="InterPro" id="IPR018490">
    <property type="entry name" value="cNMP-bd_dom_sf"/>
</dbReference>
<accession>A0A183SKU8</accession>
<sequence>MLRFFVLITGAVSIYASMEHHRKDDSGAAHGLQLWKQSEDAYCLNSSNLLDSNHNTARAPLDRSKFGRFVGTIEPGQGFDEYGLLQAESSRSSSFIADEVSRLMVVDRELYDSCLRPFRGLQLSARQKLAHQYPLFASWPESFIKMAVISLKPKRAGFGMNIVTQGQAVDGLIFLATGEVKILMNPLLHITQYSQLDLESFKRSKEDKRSHCAKEW</sequence>
<evidence type="ECO:0000259" key="2">
    <source>
        <dbReference type="PROSITE" id="PS50042"/>
    </source>
</evidence>
<feature type="chain" id="PRO_5043141204" evidence="1">
    <location>
        <begin position="17"/>
        <end position="216"/>
    </location>
</feature>
<dbReference type="SUPFAM" id="SSF51206">
    <property type="entry name" value="cAMP-binding domain-like"/>
    <property type="match status" value="2"/>
</dbReference>
<dbReference type="Proteomes" id="UP000275846">
    <property type="component" value="Unassembled WGS sequence"/>
</dbReference>
<dbReference type="WBParaSite" id="SSLN_0000500101-mRNA-1">
    <property type="protein sequence ID" value="SSLN_0000500101-mRNA-1"/>
    <property type="gene ID" value="SSLN_0000500101"/>
</dbReference>
<reference evidence="3 4" key="2">
    <citation type="submission" date="2018-11" db="EMBL/GenBank/DDBJ databases">
        <authorList>
            <consortium name="Pathogen Informatics"/>
        </authorList>
    </citation>
    <scope>NUCLEOTIDE SEQUENCE [LARGE SCALE GENOMIC DNA]</scope>
    <source>
        <strain evidence="3 4">NST_G2</strain>
    </source>
</reference>
<protein>
    <submittedName>
        <fullName evidence="5">Cyclic nucleotide-binding domain-containing protein</fullName>
    </submittedName>
</protein>
<reference evidence="5" key="1">
    <citation type="submission" date="2016-06" db="UniProtKB">
        <authorList>
            <consortium name="WormBaseParasite"/>
        </authorList>
    </citation>
    <scope>IDENTIFICATION</scope>
</reference>
<proteinExistence type="predicted"/>
<dbReference type="PROSITE" id="PS50042">
    <property type="entry name" value="CNMP_BINDING_3"/>
    <property type="match status" value="2"/>
</dbReference>
<evidence type="ECO:0000313" key="4">
    <source>
        <dbReference type="Proteomes" id="UP000275846"/>
    </source>
</evidence>
<evidence type="ECO:0000256" key="1">
    <source>
        <dbReference type="SAM" id="SignalP"/>
    </source>
</evidence>
<dbReference type="STRING" id="70667.A0A183SKU8"/>
<feature type="signal peptide" evidence="1">
    <location>
        <begin position="1"/>
        <end position="16"/>
    </location>
</feature>
<dbReference type="Gene3D" id="2.60.120.10">
    <property type="entry name" value="Jelly Rolls"/>
    <property type="match status" value="2"/>
</dbReference>